<keyword evidence="10" id="KW-0750">Starch biosynthesis</keyword>
<dbReference type="Gene3D" id="2.40.160.10">
    <property type="entry name" value="Porin"/>
    <property type="match status" value="1"/>
</dbReference>
<dbReference type="Proteomes" id="UP001255856">
    <property type="component" value="Unassembled WGS sequence"/>
</dbReference>
<keyword evidence="6" id="KW-0328">Glycosyltransferase</keyword>
<feature type="domain" description="Starch synthase catalytic" evidence="15">
    <location>
        <begin position="2"/>
        <end position="111"/>
    </location>
</feature>
<keyword evidence="17" id="KW-1185">Reference proteome</keyword>
<feature type="region of interest" description="Disordered" evidence="14">
    <location>
        <begin position="233"/>
        <end position="269"/>
    </location>
</feature>
<feature type="region of interest" description="Disordered" evidence="14">
    <location>
        <begin position="602"/>
        <end position="627"/>
    </location>
</feature>
<evidence type="ECO:0000313" key="16">
    <source>
        <dbReference type="EMBL" id="KAK2078772.1"/>
    </source>
</evidence>
<evidence type="ECO:0000256" key="8">
    <source>
        <dbReference type="ARBA" id="ARBA00022692"/>
    </source>
</evidence>
<dbReference type="GO" id="GO:0030150">
    <property type="term" value="P:protein import into mitochondrial matrix"/>
    <property type="evidence" value="ECO:0007669"/>
    <property type="project" value="InterPro"/>
</dbReference>
<keyword evidence="4" id="KW-0813">Transport</keyword>
<dbReference type="InterPro" id="IPR013534">
    <property type="entry name" value="Starch_synth_cat_dom"/>
</dbReference>
<evidence type="ECO:0000259" key="15">
    <source>
        <dbReference type="Pfam" id="PF08323"/>
    </source>
</evidence>
<keyword evidence="9" id="KW-1000">Mitochondrion outer membrane</keyword>
<feature type="region of interest" description="Disordered" evidence="14">
    <location>
        <begin position="183"/>
        <end position="205"/>
    </location>
</feature>
<comment type="caution">
    <text evidence="16">The sequence shown here is derived from an EMBL/GenBank/DDBJ whole genome shotgun (WGS) entry which is preliminary data.</text>
</comment>
<accession>A0AAD9IM61</accession>
<dbReference type="Gene3D" id="3.40.50.2000">
    <property type="entry name" value="Glycogen Phosphorylase B"/>
    <property type="match status" value="3"/>
</dbReference>
<dbReference type="SUPFAM" id="SSF53756">
    <property type="entry name" value="UDP-Glycosyltransferase/glycogen phosphorylase"/>
    <property type="match status" value="2"/>
</dbReference>
<evidence type="ECO:0000256" key="1">
    <source>
        <dbReference type="ARBA" id="ARBA00004374"/>
    </source>
</evidence>
<keyword evidence="8" id="KW-0812">Transmembrane</keyword>
<gene>
    <name evidence="16" type="ORF">QBZ16_003612</name>
</gene>
<feature type="region of interest" description="Disordered" evidence="14">
    <location>
        <begin position="955"/>
        <end position="1019"/>
    </location>
</feature>
<keyword evidence="5" id="KW-1134">Transmembrane beta strand</keyword>
<comment type="pathway">
    <text evidence="2">Glycan biosynthesis; starch biosynthesis.</text>
</comment>
<dbReference type="InterPro" id="IPR037930">
    <property type="entry name" value="Tom40"/>
</dbReference>
<evidence type="ECO:0000256" key="3">
    <source>
        <dbReference type="ARBA" id="ARBA00010510"/>
    </source>
</evidence>
<dbReference type="InterPro" id="IPR027246">
    <property type="entry name" value="Porin_Euk/Tom40"/>
</dbReference>
<evidence type="ECO:0000256" key="11">
    <source>
        <dbReference type="ARBA" id="ARBA00022927"/>
    </source>
</evidence>
<keyword evidence="13" id="KW-0472">Membrane</keyword>
<evidence type="ECO:0000256" key="14">
    <source>
        <dbReference type="SAM" id="MobiDB-lite"/>
    </source>
</evidence>
<dbReference type="GO" id="GO:0008320">
    <property type="term" value="F:protein transmembrane transporter activity"/>
    <property type="evidence" value="ECO:0007669"/>
    <property type="project" value="InterPro"/>
</dbReference>
<evidence type="ECO:0000256" key="6">
    <source>
        <dbReference type="ARBA" id="ARBA00022676"/>
    </source>
</evidence>
<dbReference type="Pfam" id="PF08323">
    <property type="entry name" value="Glyco_transf_5"/>
    <property type="match status" value="2"/>
</dbReference>
<name>A0AAD9IM61_PROWI</name>
<evidence type="ECO:0000313" key="17">
    <source>
        <dbReference type="Proteomes" id="UP001255856"/>
    </source>
</evidence>
<feature type="compositionally biased region" description="Low complexity" evidence="14">
    <location>
        <begin position="814"/>
        <end position="823"/>
    </location>
</feature>
<dbReference type="PANTHER" id="PTHR45825">
    <property type="entry name" value="GRANULE-BOUND STARCH SYNTHASE 1, CHLOROPLASTIC/AMYLOPLASTIC"/>
    <property type="match status" value="1"/>
</dbReference>
<feature type="region of interest" description="Disordered" evidence="14">
    <location>
        <begin position="814"/>
        <end position="834"/>
    </location>
</feature>
<keyword evidence="7" id="KW-0808">Transferase</keyword>
<dbReference type="PANTHER" id="PTHR45825:SF2">
    <property type="entry name" value="STARCH SYNTHASE 2, CHLOROPLASTIC_AMYLOPLASTIC"/>
    <property type="match status" value="1"/>
</dbReference>
<reference evidence="16" key="1">
    <citation type="submission" date="2021-01" db="EMBL/GenBank/DDBJ databases">
        <authorList>
            <person name="Eckstrom K.M.E."/>
        </authorList>
    </citation>
    <scope>NUCLEOTIDE SEQUENCE</scope>
    <source>
        <strain evidence="16">UVCC 0001</strain>
    </source>
</reference>
<dbReference type="EMBL" id="JASFZW010000004">
    <property type="protein sequence ID" value="KAK2078772.1"/>
    <property type="molecule type" value="Genomic_DNA"/>
</dbReference>
<evidence type="ECO:0000256" key="9">
    <source>
        <dbReference type="ARBA" id="ARBA00022787"/>
    </source>
</evidence>
<organism evidence="16 17">
    <name type="scientific">Prototheca wickerhamii</name>
    <dbReference type="NCBI Taxonomy" id="3111"/>
    <lineage>
        <taxon>Eukaryota</taxon>
        <taxon>Viridiplantae</taxon>
        <taxon>Chlorophyta</taxon>
        <taxon>core chlorophytes</taxon>
        <taxon>Trebouxiophyceae</taxon>
        <taxon>Chlorellales</taxon>
        <taxon>Chlorellaceae</taxon>
        <taxon>Prototheca</taxon>
    </lineage>
</organism>
<evidence type="ECO:0000256" key="7">
    <source>
        <dbReference type="ARBA" id="ARBA00022679"/>
    </source>
</evidence>
<dbReference type="GO" id="GO:0016757">
    <property type="term" value="F:glycosyltransferase activity"/>
    <property type="evidence" value="ECO:0007669"/>
    <property type="project" value="UniProtKB-KW"/>
</dbReference>
<evidence type="ECO:0000256" key="10">
    <source>
        <dbReference type="ARBA" id="ARBA00022922"/>
    </source>
</evidence>
<dbReference type="GO" id="GO:0005741">
    <property type="term" value="C:mitochondrial outer membrane"/>
    <property type="evidence" value="ECO:0007669"/>
    <property type="project" value="UniProtKB-SubCell"/>
</dbReference>
<dbReference type="Pfam" id="PF01459">
    <property type="entry name" value="Porin_3"/>
    <property type="match status" value="1"/>
</dbReference>
<evidence type="ECO:0000256" key="13">
    <source>
        <dbReference type="ARBA" id="ARBA00023136"/>
    </source>
</evidence>
<keyword evidence="11" id="KW-0653">Protein transport</keyword>
<evidence type="ECO:0000256" key="2">
    <source>
        <dbReference type="ARBA" id="ARBA00004727"/>
    </source>
</evidence>
<sequence>MRVVFVATEVAPWSKVGGLADVMGALPAALAARGHQVMTVSPRYKAVEAGASAGLCVPLELPPGPGGQPLTRPVAGLSVLREEGVDHLFVDHPLFMTGHDIYDPSPDAGVTTYQESAPESGLDLQYNVLCQAALAAPLMHWASAATRAVAGDAAVLAATDLLSGATAALPREPVSVAAVPAHGRTAAGRSDGATQRGGATKAAGSTKAVIETAAALSTCTGSEDSAAVLRTSDAAEPAAAVDPSHPSSNQMSPLASSPLDGPAEPPAPSTVDMAAALVETDAAEPDSMEATLRAAARAAPGFAGRAARGIREGEPVGAHASPDAAALQTALQTALSTAVGALCIHNLAYQGMLSGLAFARLGLPAAAKAFLAPGSDWRRLLAPRGAPEARAGEAGPGAAIANAIRSTLSAPGVPGRILQAWRGAARPPRPARPRPSPRGAGLLVCRATAVEAPPAPTPDPAALDPASLNLLRGGLLAADGLLTVSPGYAAEVVRDAHHGCGLDDILAWRGVTGIINGVDTRVWDPARDDLLPVHCRFDASTVARGKAAAKAALQARLGLDLDPEAALFGFVGRLTQQKGVDVILAAAPGLLHDARPAGALATAEAQREHASAPSAREGPTAPTPSGRRIQLVMLGTGDAWMESALSGLEKSFPGRAAGVPAFSEELAHWLLAGSDFVLLPSRFEPCGLVVPCAMRYGTLPVAAATGGLADMVDAQVGFKLPKLGSENSAVDVRQDALHLARVMRDATQLLSIWEFVEYPVPSMASVLMRATSRLDSGYDRREHQGSAFQAYGPEAPLRANPLFMAAQQALREVRQQVEQQRQAPDPPAGETSPRILRMTSQTYAAAPAFPEPPMRVDVASPRVKLPVVCNDVRGVVFLDQQVVSCFCPACSARVMDGHDRPLFSFTRFERHTGSKAKKWRLSLRIQPGSVPECPVGEPPMPLGQWLELRGYSPSGQRALRDDASSDSDGAGGSPGHVERRAALARPPAGIARRRRARRPGRRHQARARPSRAGSTPGWPRVEGFEAAARGTWRDRHRAVFGLVFGVLAGERELFHAAYMPWLNDLGLERLDQEFSTLQGYLALLEEGEPGAAVRDMVAAYVRAVAAKAGAGEPGAARAASPSVTCPTDGAPSGRALGHALLARHGHLPTSDMGSTAQAEAAPAAPNPFFPATAAAAIAAAEKPKADYSNLPQPVRYDEILREVALSLKPDLFEGFRFDVQKPLNNNFALSHSVFMGNLEVPTANNQPVKMSIGTYEFGATLVTPGGALLLGRASADGRVTGRFKYDPAPWASLKAQFGLNGEPGMTQYMVDLDLTGRDWNSTAKLGSSGFHGLNYFQSVTPRLSLGGEVFYLAAQRRSGVGLALRHEGESSVSTAQVANTGLLALSYIQRVNPKVALGADFTWNLNSREAQASFGYDYTLRNARLRGKIDSDGKIGALMEQRINVGVNFVLSAELDHAKKDYKFGFGMTIGE</sequence>
<dbReference type="CDD" id="cd07305">
    <property type="entry name" value="Porin3_Tom40"/>
    <property type="match status" value="1"/>
</dbReference>
<evidence type="ECO:0000256" key="5">
    <source>
        <dbReference type="ARBA" id="ARBA00022452"/>
    </source>
</evidence>
<feature type="domain" description="Starch synthase catalytic" evidence="15">
    <location>
        <begin position="466"/>
        <end position="507"/>
    </location>
</feature>
<keyword evidence="12" id="KW-0496">Mitochondrion</keyword>
<comment type="subcellular location">
    <subcellularLocation>
        <location evidence="1">Mitochondrion outer membrane</location>
        <topology evidence="1">Multi-pass membrane protein</topology>
    </subcellularLocation>
</comment>
<comment type="similarity">
    <text evidence="3">Belongs to the Tom40 family.</text>
</comment>
<feature type="compositionally biased region" description="Basic residues" evidence="14">
    <location>
        <begin position="991"/>
        <end position="1009"/>
    </location>
</feature>
<proteinExistence type="inferred from homology"/>
<feature type="compositionally biased region" description="Polar residues" evidence="14">
    <location>
        <begin position="245"/>
        <end position="255"/>
    </location>
</feature>
<protein>
    <recommendedName>
        <fullName evidence="15">Starch synthase catalytic domain-containing protein</fullName>
    </recommendedName>
</protein>
<dbReference type="GO" id="GO:0019252">
    <property type="term" value="P:starch biosynthetic process"/>
    <property type="evidence" value="ECO:0007669"/>
    <property type="project" value="UniProtKB-KW"/>
</dbReference>
<evidence type="ECO:0000256" key="4">
    <source>
        <dbReference type="ARBA" id="ARBA00022448"/>
    </source>
</evidence>
<dbReference type="InterPro" id="IPR023614">
    <property type="entry name" value="Porin_dom_sf"/>
</dbReference>
<evidence type="ECO:0000256" key="12">
    <source>
        <dbReference type="ARBA" id="ARBA00023128"/>
    </source>
</evidence>